<comment type="caution">
    <text evidence="4">The sequence shown here is derived from an EMBL/GenBank/DDBJ whole genome shotgun (WGS) entry which is preliminary data.</text>
</comment>
<keyword evidence="1" id="KW-0175">Coiled coil</keyword>
<organism evidence="4 5">
    <name type="scientific">Brytella acorum</name>
    <dbReference type="NCBI Taxonomy" id="2959299"/>
    <lineage>
        <taxon>Bacteria</taxon>
        <taxon>Pseudomonadati</taxon>
        <taxon>Pseudomonadota</taxon>
        <taxon>Alphaproteobacteria</taxon>
        <taxon>Acetobacterales</taxon>
        <taxon>Acetobacteraceae</taxon>
        <taxon>Brytella</taxon>
    </lineage>
</organism>
<feature type="region of interest" description="Disordered" evidence="2">
    <location>
        <begin position="57"/>
        <end position="86"/>
    </location>
</feature>
<gene>
    <name evidence="4" type="ORF">LMG32879_002216</name>
</gene>
<accession>A0AA35UXN5</accession>
<dbReference type="EMBL" id="CATKSH010000014">
    <property type="protein sequence ID" value="CAI9121369.1"/>
    <property type="molecule type" value="Genomic_DNA"/>
</dbReference>
<evidence type="ECO:0000313" key="5">
    <source>
        <dbReference type="Proteomes" id="UP001176960"/>
    </source>
</evidence>
<keyword evidence="3" id="KW-0812">Transmembrane</keyword>
<reference evidence="4" key="1">
    <citation type="submission" date="2023-03" db="EMBL/GenBank/DDBJ databases">
        <authorList>
            <person name="Cleenwerck I."/>
        </authorList>
    </citation>
    <scope>NUCLEOTIDE SEQUENCE</scope>
    <source>
        <strain evidence="4">LMG 32879</strain>
    </source>
</reference>
<sequence>MSSQIDPKELKVLSDILALVLDEQEGQAATALQALRHRARRNTITAGALKNLFVAIAPEPPKPRAKATGTRSGTSRQGTSSRDTVENRQRLMALTEDLRQMDLELRSSRARIEGLRAELNQTRASRAEVQAALHAQQGAKASGPRMAVIWMACGVGILLGVAATQVVHSLNAPRSQIDRSLYLR</sequence>
<feature type="transmembrane region" description="Helical" evidence="3">
    <location>
        <begin position="147"/>
        <end position="167"/>
    </location>
</feature>
<feature type="compositionally biased region" description="Low complexity" evidence="2">
    <location>
        <begin position="68"/>
        <end position="82"/>
    </location>
</feature>
<evidence type="ECO:0000256" key="3">
    <source>
        <dbReference type="SAM" id="Phobius"/>
    </source>
</evidence>
<proteinExistence type="predicted"/>
<dbReference type="RefSeq" id="WP_289840692.1">
    <property type="nucleotide sequence ID" value="NZ_CATKSH010000014.1"/>
</dbReference>
<keyword evidence="3" id="KW-0472">Membrane</keyword>
<evidence type="ECO:0000256" key="1">
    <source>
        <dbReference type="SAM" id="Coils"/>
    </source>
</evidence>
<evidence type="ECO:0000256" key="2">
    <source>
        <dbReference type="SAM" id="MobiDB-lite"/>
    </source>
</evidence>
<feature type="coiled-coil region" evidence="1">
    <location>
        <begin position="91"/>
        <end position="132"/>
    </location>
</feature>
<dbReference type="Proteomes" id="UP001176960">
    <property type="component" value="Unassembled WGS sequence"/>
</dbReference>
<evidence type="ECO:0000313" key="4">
    <source>
        <dbReference type="EMBL" id="CAI9121369.1"/>
    </source>
</evidence>
<dbReference type="AlphaFoldDB" id="A0AA35UXN5"/>
<name>A0AA35UXN5_9PROT</name>
<keyword evidence="5" id="KW-1185">Reference proteome</keyword>
<keyword evidence="3" id="KW-1133">Transmembrane helix</keyword>
<protein>
    <submittedName>
        <fullName evidence="4">Uncharacterized protein</fullName>
    </submittedName>
</protein>